<keyword evidence="2" id="KW-0472">Membrane</keyword>
<feature type="domain" description="DUF1468" evidence="3">
    <location>
        <begin position="34"/>
        <end position="223"/>
    </location>
</feature>
<evidence type="ECO:0000313" key="5">
    <source>
        <dbReference type="Proteomes" id="UP000616114"/>
    </source>
</evidence>
<reference evidence="4" key="2">
    <citation type="submission" date="2020-09" db="EMBL/GenBank/DDBJ databases">
        <authorList>
            <person name="Sun Q."/>
            <person name="Zhou Y."/>
        </authorList>
    </citation>
    <scope>NUCLEOTIDE SEQUENCE</scope>
    <source>
        <strain evidence="4">CGMCC 1.12785</strain>
    </source>
</reference>
<proteinExistence type="predicted"/>
<evidence type="ECO:0000256" key="2">
    <source>
        <dbReference type="SAM" id="Phobius"/>
    </source>
</evidence>
<dbReference type="Pfam" id="PF07331">
    <property type="entry name" value="TctB"/>
    <property type="match status" value="1"/>
</dbReference>
<accession>A0A8J2XJS5</accession>
<gene>
    <name evidence="4" type="ORF">GCM10011333_26440</name>
</gene>
<feature type="region of interest" description="Disordered" evidence="1">
    <location>
        <begin position="1"/>
        <end position="21"/>
    </location>
</feature>
<evidence type="ECO:0000313" key="4">
    <source>
        <dbReference type="EMBL" id="GGA22099.1"/>
    </source>
</evidence>
<keyword evidence="2" id="KW-1133">Transmembrane helix</keyword>
<sequence>MTQTAGMSGDVPPGGDVRRPSWRDAALASDTLLGAVVAVAGTAFFVSARGIAHPPQLVVGPGTLPTLIGAGLALLGLALMVQSLLRNLRGPLAEGPVTAGESAILDERRPGADAGVAVQVADASAPAEMSVPERAAGPTEAAAPAAGARRLRGGWRVLAAFALFAGYVLAFIPVGFLLSTAVFLFVMTTFAQPEKKVRNAIVAVVFTLVVYVAFIYGLGVYLPSGITPLPIF</sequence>
<evidence type="ECO:0000256" key="1">
    <source>
        <dbReference type="SAM" id="MobiDB-lite"/>
    </source>
</evidence>
<keyword evidence="2" id="KW-0812">Transmembrane</keyword>
<reference evidence="4" key="1">
    <citation type="journal article" date="2014" name="Int. J. Syst. Evol. Microbiol.">
        <title>Complete genome sequence of Corynebacterium casei LMG S-19264T (=DSM 44701T), isolated from a smear-ripened cheese.</title>
        <authorList>
            <consortium name="US DOE Joint Genome Institute (JGI-PGF)"/>
            <person name="Walter F."/>
            <person name="Albersmeier A."/>
            <person name="Kalinowski J."/>
            <person name="Ruckert C."/>
        </authorList>
    </citation>
    <scope>NUCLEOTIDE SEQUENCE</scope>
    <source>
        <strain evidence="4">CGMCC 1.12785</strain>
    </source>
</reference>
<organism evidence="4 5">
    <name type="scientific">Sediminivirga luteola</name>
    <dbReference type="NCBI Taxonomy" id="1774748"/>
    <lineage>
        <taxon>Bacteria</taxon>
        <taxon>Bacillati</taxon>
        <taxon>Actinomycetota</taxon>
        <taxon>Actinomycetes</taxon>
        <taxon>Micrococcales</taxon>
        <taxon>Brevibacteriaceae</taxon>
        <taxon>Sediminivirga</taxon>
    </lineage>
</organism>
<feature type="transmembrane region" description="Helical" evidence="2">
    <location>
        <begin position="199"/>
        <end position="222"/>
    </location>
</feature>
<dbReference type="AlphaFoldDB" id="A0A8J2XJS5"/>
<dbReference type="Proteomes" id="UP000616114">
    <property type="component" value="Unassembled WGS sequence"/>
</dbReference>
<feature type="transmembrane region" description="Helical" evidence="2">
    <location>
        <begin position="157"/>
        <end position="187"/>
    </location>
</feature>
<keyword evidence="5" id="KW-1185">Reference proteome</keyword>
<protein>
    <recommendedName>
        <fullName evidence="3">DUF1468 domain-containing protein</fullName>
    </recommendedName>
</protein>
<dbReference type="EMBL" id="BMFY01000012">
    <property type="protein sequence ID" value="GGA22099.1"/>
    <property type="molecule type" value="Genomic_DNA"/>
</dbReference>
<dbReference type="InterPro" id="IPR009936">
    <property type="entry name" value="DUF1468"/>
</dbReference>
<evidence type="ECO:0000259" key="3">
    <source>
        <dbReference type="Pfam" id="PF07331"/>
    </source>
</evidence>
<comment type="caution">
    <text evidence="4">The sequence shown here is derived from an EMBL/GenBank/DDBJ whole genome shotgun (WGS) entry which is preliminary data.</text>
</comment>
<feature type="transmembrane region" description="Helical" evidence="2">
    <location>
        <begin position="32"/>
        <end position="52"/>
    </location>
</feature>
<feature type="transmembrane region" description="Helical" evidence="2">
    <location>
        <begin position="64"/>
        <end position="85"/>
    </location>
</feature>
<dbReference type="RefSeq" id="WP_188551366.1">
    <property type="nucleotide sequence ID" value="NZ_BMFY01000012.1"/>
</dbReference>
<name>A0A8J2XJS5_9MICO</name>